<organism evidence="1 2">
    <name type="scientific">Peteryoungia ipomoeae</name>
    <dbReference type="NCBI Taxonomy" id="1210932"/>
    <lineage>
        <taxon>Bacteria</taxon>
        <taxon>Pseudomonadati</taxon>
        <taxon>Pseudomonadota</taxon>
        <taxon>Alphaproteobacteria</taxon>
        <taxon>Hyphomicrobiales</taxon>
        <taxon>Rhizobiaceae</taxon>
        <taxon>Peteryoungia</taxon>
    </lineage>
</organism>
<dbReference type="Pfam" id="PF10387">
    <property type="entry name" value="DUF2442"/>
    <property type="match status" value="1"/>
</dbReference>
<sequence>MTTLDIDERQLQIQSVEVTDDSIIFQMADGRRIEAPLWWYPRLAKASPEQRAKGEILPFGDAVGWEEIDEYISAKALIIGGAAPGAIPPAQAAE</sequence>
<keyword evidence="2" id="KW-1185">Reference proteome</keyword>
<name>A0A4S8NZR4_9HYPH</name>
<reference evidence="1 2" key="1">
    <citation type="submission" date="2019-04" db="EMBL/GenBank/DDBJ databases">
        <title>Genome sequence of strain shin9-1.</title>
        <authorList>
            <person name="Gao J."/>
            <person name="Sun J."/>
        </authorList>
    </citation>
    <scope>NUCLEOTIDE SEQUENCE [LARGE SCALE GENOMIC DNA]</scope>
    <source>
        <strain evidence="2">shin9-1</strain>
    </source>
</reference>
<gene>
    <name evidence="1" type="ORF">FAA97_18880</name>
</gene>
<evidence type="ECO:0000313" key="1">
    <source>
        <dbReference type="EMBL" id="THV20659.1"/>
    </source>
</evidence>
<accession>A0A4S8NZR4</accession>
<dbReference type="InterPro" id="IPR018841">
    <property type="entry name" value="DUF2442"/>
</dbReference>
<dbReference type="AlphaFoldDB" id="A0A4S8NZR4"/>
<proteinExistence type="predicted"/>
<evidence type="ECO:0000313" key="2">
    <source>
        <dbReference type="Proteomes" id="UP000308828"/>
    </source>
</evidence>
<dbReference type="EMBL" id="STGV01000007">
    <property type="protein sequence ID" value="THV20659.1"/>
    <property type="molecule type" value="Genomic_DNA"/>
</dbReference>
<comment type="caution">
    <text evidence="1">The sequence shown here is derived from an EMBL/GenBank/DDBJ whole genome shotgun (WGS) entry which is preliminary data.</text>
</comment>
<dbReference type="RefSeq" id="WP_136600120.1">
    <property type="nucleotide sequence ID" value="NZ_STGV01000007.1"/>
</dbReference>
<dbReference type="OrthoDB" id="337884at2"/>
<dbReference type="Gene3D" id="3.30.2020.40">
    <property type="entry name" value="Uncharacterised protein PF10387, DUF2442"/>
    <property type="match status" value="1"/>
</dbReference>
<protein>
    <submittedName>
        <fullName evidence="1">DUF2442 domain-containing protein</fullName>
    </submittedName>
</protein>
<dbReference type="Proteomes" id="UP000308828">
    <property type="component" value="Unassembled WGS sequence"/>
</dbReference>